<reference evidence="3 4" key="1">
    <citation type="journal article" date="2014" name="Genome Biol. Evol.">
        <title>Acetic acid bacteria genomes reveal functional traits for adaptation to life in insect guts.</title>
        <authorList>
            <person name="Chouaia B."/>
            <person name="Gaiarsa S."/>
            <person name="Crotti E."/>
            <person name="Comandatore F."/>
            <person name="Degli Esposti M."/>
            <person name="Ricci I."/>
            <person name="Alma A."/>
            <person name="Favia G."/>
            <person name="Bandi C."/>
            <person name="Daffonchio D."/>
        </authorList>
    </citation>
    <scope>NUCLEOTIDE SEQUENCE [LARGE SCALE GENOMIC DNA]</scope>
    <source>
        <strain evidence="4">AM169</strain>
    </source>
</reference>
<evidence type="ECO:0000256" key="2">
    <source>
        <dbReference type="ARBA" id="ARBA00022729"/>
    </source>
</evidence>
<dbReference type="GO" id="GO:0016020">
    <property type="term" value="C:membrane"/>
    <property type="evidence" value="ECO:0007669"/>
    <property type="project" value="InterPro"/>
</dbReference>
<dbReference type="GO" id="GO:0120010">
    <property type="term" value="P:intermembrane phospholipid transfer"/>
    <property type="evidence" value="ECO:0007669"/>
    <property type="project" value="TreeGrafter"/>
</dbReference>
<keyword evidence="2" id="KW-0732">Signal</keyword>
<reference evidence="3 4" key="2">
    <citation type="journal article" date="2014" name="PLoS ONE">
        <title>Evolution of mitochondria reconstructed from the energy metabolism of living bacteria.</title>
        <authorList>
            <person name="Degli Esposti M."/>
            <person name="Chouaia B."/>
            <person name="Comandatore F."/>
            <person name="Crotti E."/>
            <person name="Sassera D."/>
            <person name="Lievens P.M."/>
            <person name="Daffonchio D."/>
            <person name="Bandi C."/>
        </authorList>
    </citation>
    <scope>NUCLEOTIDE SEQUENCE [LARGE SCALE GENOMIC DNA]</scope>
    <source>
        <strain evidence="4">AM169</strain>
    </source>
</reference>
<dbReference type="EMBL" id="CBLY010000002">
    <property type="protein sequence ID" value="CDG33102.1"/>
    <property type="molecule type" value="Genomic_DNA"/>
</dbReference>
<comment type="caution">
    <text evidence="3">The sequence shown here is derived from an EMBL/GenBank/DDBJ whole genome shotgun (WGS) entry which is preliminary data.</text>
</comment>
<dbReference type="AlphaFoldDB" id="A0A7U7G4N5"/>
<protein>
    <submittedName>
        <fullName evidence="3">VacJ-like lipoprotein</fullName>
    </submittedName>
</protein>
<dbReference type="PANTHER" id="PTHR30035:SF3">
    <property type="entry name" value="INTERMEMBRANE PHOSPHOLIPID TRANSPORT SYSTEM LIPOPROTEIN MLAA"/>
    <property type="match status" value="1"/>
</dbReference>
<evidence type="ECO:0000313" key="4">
    <source>
        <dbReference type="Proteomes" id="UP000027590"/>
    </source>
</evidence>
<dbReference type="PANTHER" id="PTHR30035">
    <property type="entry name" value="LIPOPROTEIN VACJ-RELATED"/>
    <property type="match status" value="1"/>
</dbReference>
<name>A0A7U7G4N5_9PROT</name>
<sequence length="276" mass="30934">MKKEKNRSGSSMACTGSTKQHHRGRLTALSALVGCLALLSLGGCGSLHAKPPTDPDDLADYKAVNDPYEPFNRKMFSLNMWVYHKALRPVGRFWKNNIPQPIRTSVATLNETWRQPAVFFSDVGAGRPRRAGDSFMRFLLNMTTAGFYDVAQHLGYKQHETDPGMVMALWGVKSGPYIFLPGLGPTNFRDAAGYAIGQGLTPINYVPRGYGLISFNWGYNILGTFNTFADSTDQLDQLEHQSLDPYAFMRSAWQQQRQSQIDTLKADHRATTPDWY</sequence>
<dbReference type="Proteomes" id="UP000027590">
    <property type="component" value="Unassembled WGS sequence"/>
</dbReference>
<dbReference type="InterPro" id="IPR007428">
    <property type="entry name" value="MlaA"/>
</dbReference>
<organism evidence="3 4">
    <name type="scientific">Parasaccharibacter apium</name>
    <dbReference type="NCBI Taxonomy" id="1510841"/>
    <lineage>
        <taxon>Bacteria</taxon>
        <taxon>Pseudomonadati</taxon>
        <taxon>Pseudomonadota</taxon>
        <taxon>Alphaproteobacteria</taxon>
        <taxon>Acetobacterales</taxon>
        <taxon>Acetobacteraceae</taxon>
        <taxon>Parasaccharibacter</taxon>
    </lineage>
</organism>
<dbReference type="Pfam" id="PF04333">
    <property type="entry name" value="MlaA"/>
    <property type="match status" value="1"/>
</dbReference>
<proteinExistence type="inferred from homology"/>
<comment type="similarity">
    <text evidence="1">Belongs to the MlaA family.</text>
</comment>
<evidence type="ECO:0000313" key="3">
    <source>
        <dbReference type="EMBL" id="CDG33102.1"/>
    </source>
</evidence>
<dbReference type="PRINTS" id="PR01805">
    <property type="entry name" value="VACJLIPOPROT"/>
</dbReference>
<accession>A0A7U7G4N5</accession>
<evidence type="ECO:0000256" key="1">
    <source>
        <dbReference type="ARBA" id="ARBA00010634"/>
    </source>
</evidence>
<gene>
    <name evidence="3" type="ORF">SACS_0364</name>
</gene>